<dbReference type="KEGG" id="pye:A6J80_07505"/>
<keyword evidence="3 4" id="KW-0975">Bacterial flagellum</keyword>
<keyword evidence="9" id="KW-1185">Reference proteome</keyword>
<dbReference type="EMBL" id="CP020442">
    <property type="protein sequence ID" value="ARC36242.1"/>
    <property type="molecule type" value="Genomic_DNA"/>
</dbReference>
<name>A0A1V0GQW6_9RHOB</name>
<keyword evidence="8" id="KW-0966">Cell projection</keyword>
<dbReference type="Pfam" id="PF22692">
    <property type="entry name" value="LlgE_F_G_D1"/>
    <property type="match status" value="1"/>
</dbReference>
<evidence type="ECO:0000259" key="6">
    <source>
        <dbReference type="Pfam" id="PF06429"/>
    </source>
</evidence>
<dbReference type="GO" id="GO:0030694">
    <property type="term" value="C:bacterial-type flagellum basal body, rod"/>
    <property type="evidence" value="ECO:0007669"/>
    <property type="project" value="UniProtKB-UniRule"/>
</dbReference>
<dbReference type="AlphaFoldDB" id="A0A1V0GQW6"/>
<evidence type="ECO:0000256" key="4">
    <source>
        <dbReference type="RuleBase" id="RU362116"/>
    </source>
</evidence>
<dbReference type="Proteomes" id="UP000191257">
    <property type="component" value="Chromosome"/>
</dbReference>
<dbReference type="PROSITE" id="PS00588">
    <property type="entry name" value="FLAGELLA_BB_ROD"/>
    <property type="match status" value="1"/>
</dbReference>
<sequence>MDNAVYASLTRQSGLMREMRAVANNIANVNTSGFRREGVVFSEYMVPLQSNGETLAMANVRGRMVDLSQGGMTLTNGAYDLAIDGDGFFMVQTPQGNRLTRAGAFQPNAEGELVNPDGYPLLDDGQAPVVIPPGTRSVGIGEDGTVSADGQPIGRVGVFASPDPADLRHVGGTLFDPGRAPEPMDDARIRQGFIEESNVNPVTEIARMIEVQRAYELGQSFLDQEDQRIRQAITSLTR</sequence>
<dbReference type="Pfam" id="PF06429">
    <property type="entry name" value="Flg_bbr_C"/>
    <property type="match status" value="1"/>
</dbReference>
<dbReference type="RefSeq" id="WP_080621024.1">
    <property type="nucleotide sequence ID" value="NZ_CAWMZI010000001.1"/>
</dbReference>
<dbReference type="InterPro" id="IPR037925">
    <property type="entry name" value="FlgE/F/G-like"/>
</dbReference>
<evidence type="ECO:0000256" key="3">
    <source>
        <dbReference type="ARBA" id="ARBA00023143"/>
    </source>
</evidence>
<comment type="subunit">
    <text evidence="4">The basal body constitutes a major portion of the flagellar organelle and consists of five rings (E,L,P,S, and M) mounted on a central rod. The rod consists of about 26 subunits of FlgG in the distal portion, and FlgB, FlgC and FlgF are thought to build up the proximal portion of the rod with about 6 subunits each.</text>
</comment>
<dbReference type="eggNOG" id="COG4786">
    <property type="taxonomic scope" value="Bacteria"/>
</dbReference>
<dbReference type="InterPro" id="IPR010930">
    <property type="entry name" value="Flg_bb/hook_C_dom"/>
</dbReference>
<comment type="similarity">
    <text evidence="2 4">Belongs to the flagella basal body rod proteins family.</text>
</comment>
<comment type="subcellular location">
    <subcellularLocation>
        <location evidence="1 4">Bacterial flagellum basal body</location>
    </subcellularLocation>
</comment>
<dbReference type="NCBIfam" id="NF009332">
    <property type="entry name" value="PRK12690.1"/>
    <property type="match status" value="1"/>
</dbReference>
<dbReference type="PANTHER" id="PTHR30435">
    <property type="entry name" value="FLAGELLAR PROTEIN"/>
    <property type="match status" value="1"/>
</dbReference>
<protein>
    <recommendedName>
        <fullName evidence="4">Flagellar basal-body rod protein FlgF</fullName>
    </recommendedName>
</protein>
<evidence type="ECO:0000313" key="9">
    <source>
        <dbReference type="Proteomes" id="UP000191257"/>
    </source>
</evidence>
<dbReference type="SUPFAM" id="SSF117143">
    <property type="entry name" value="Flagellar hook protein flgE"/>
    <property type="match status" value="1"/>
</dbReference>
<keyword evidence="8" id="KW-0969">Cilium</keyword>
<proteinExistence type="inferred from homology"/>
<dbReference type="InterPro" id="IPR012836">
    <property type="entry name" value="FlgF"/>
</dbReference>
<dbReference type="InterPro" id="IPR001444">
    <property type="entry name" value="Flag_bb_rod_N"/>
</dbReference>
<feature type="domain" description="Flagellar hook protein FlgE/F/G-like D1" evidence="7">
    <location>
        <begin position="82"/>
        <end position="148"/>
    </location>
</feature>
<evidence type="ECO:0000259" key="7">
    <source>
        <dbReference type="Pfam" id="PF22692"/>
    </source>
</evidence>
<evidence type="ECO:0000256" key="1">
    <source>
        <dbReference type="ARBA" id="ARBA00004117"/>
    </source>
</evidence>
<accession>A0A1V0GQW6</accession>
<dbReference type="InterPro" id="IPR053967">
    <property type="entry name" value="LlgE_F_G-like_D1"/>
</dbReference>
<gene>
    <name evidence="8" type="primary">flgF</name>
    <name evidence="8" type="ORF">A6J80_07505</name>
</gene>
<dbReference type="PANTHER" id="PTHR30435:SF19">
    <property type="entry name" value="FLAGELLAR BASAL-BODY ROD PROTEIN FLGG"/>
    <property type="match status" value="1"/>
</dbReference>
<keyword evidence="8" id="KW-0282">Flagellum</keyword>
<dbReference type="NCBIfam" id="TIGR02490">
    <property type="entry name" value="flgF"/>
    <property type="match status" value="1"/>
</dbReference>
<reference evidence="8" key="1">
    <citation type="submission" date="2017-12" db="EMBL/GenBank/DDBJ databases">
        <title>FDA dAtabase for Regulatory Grade micrObial Sequences (FDA-ARGOS): Supporting development and validation of Infectious Disease Dx tests.</title>
        <authorList>
            <person name="Campos J."/>
            <person name="Goldberg B."/>
            <person name="Tallon L."/>
            <person name="Sadzewicz L."/>
            <person name="Sengamalay N."/>
            <person name="Ott S."/>
            <person name="Godinez A."/>
            <person name="Nagaraj S."/>
            <person name="Vyas G."/>
            <person name="Aluvathingal J."/>
            <person name="Nadendla S."/>
            <person name="Geyer C."/>
            <person name="Nandy P."/>
            <person name="Hobson J."/>
            <person name="Sichtig H."/>
        </authorList>
    </citation>
    <scope>NUCLEOTIDE SEQUENCE</scope>
    <source>
        <strain evidence="8">FDAARGOS_252</strain>
    </source>
</reference>
<dbReference type="NCBIfam" id="TIGR03506">
    <property type="entry name" value="FlgEFG_subfam"/>
    <property type="match status" value="1"/>
</dbReference>
<dbReference type="InterPro" id="IPR020013">
    <property type="entry name" value="Flagellar_FlgE/F/G"/>
</dbReference>
<dbReference type="Pfam" id="PF00460">
    <property type="entry name" value="Flg_bb_rod"/>
    <property type="match status" value="1"/>
</dbReference>
<evidence type="ECO:0000256" key="2">
    <source>
        <dbReference type="ARBA" id="ARBA00009677"/>
    </source>
</evidence>
<dbReference type="STRING" id="147645.A6J80_07505"/>
<evidence type="ECO:0000313" key="8">
    <source>
        <dbReference type="EMBL" id="ARC36242.1"/>
    </source>
</evidence>
<organism evidence="8 9">
    <name type="scientific">Paracoccus yeei</name>
    <dbReference type="NCBI Taxonomy" id="147645"/>
    <lineage>
        <taxon>Bacteria</taxon>
        <taxon>Pseudomonadati</taxon>
        <taxon>Pseudomonadota</taxon>
        <taxon>Alphaproteobacteria</taxon>
        <taxon>Rhodobacterales</taxon>
        <taxon>Paracoccaceae</taxon>
        <taxon>Paracoccus</taxon>
    </lineage>
</organism>
<dbReference type="InterPro" id="IPR019776">
    <property type="entry name" value="Flagellar_basal_body_rod_CS"/>
</dbReference>
<feature type="domain" description="Flagellar basal body rod protein N-terminal" evidence="5">
    <location>
        <begin position="16"/>
        <end position="35"/>
    </location>
</feature>
<feature type="domain" description="Flagellar basal-body/hook protein C-terminal" evidence="6">
    <location>
        <begin position="190"/>
        <end position="233"/>
    </location>
</feature>
<dbReference type="GO" id="GO:0071978">
    <property type="term" value="P:bacterial-type flagellum-dependent swarming motility"/>
    <property type="evidence" value="ECO:0007669"/>
    <property type="project" value="TreeGrafter"/>
</dbReference>
<evidence type="ECO:0000259" key="5">
    <source>
        <dbReference type="Pfam" id="PF00460"/>
    </source>
</evidence>